<dbReference type="Pfam" id="PF01988">
    <property type="entry name" value="VIT1"/>
    <property type="match status" value="2"/>
</dbReference>
<dbReference type="OrthoDB" id="73465at2759"/>
<reference evidence="8" key="1">
    <citation type="journal article" date="2021" name="Nat. Commun.">
        <title>Genetic determinants of endophytism in the Arabidopsis root mycobiome.</title>
        <authorList>
            <person name="Mesny F."/>
            <person name="Miyauchi S."/>
            <person name="Thiergart T."/>
            <person name="Pickel B."/>
            <person name="Atanasova L."/>
            <person name="Karlsson M."/>
            <person name="Huettel B."/>
            <person name="Barry K.W."/>
            <person name="Haridas S."/>
            <person name="Chen C."/>
            <person name="Bauer D."/>
            <person name="Andreopoulos W."/>
            <person name="Pangilinan J."/>
            <person name="LaButti K."/>
            <person name="Riley R."/>
            <person name="Lipzen A."/>
            <person name="Clum A."/>
            <person name="Drula E."/>
            <person name="Henrissat B."/>
            <person name="Kohler A."/>
            <person name="Grigoriev I.V."/>
            <person name="Martin F.M."/>
            <person name="Hacquard S."/>
        </authorList>
    </citation>
    <scope>NUCLEOTIDE SEQUENCE</scope>
    <source>
        <strain evidence="8">MPI-CAGE-CH-0230</strain>
    </source>
</reference>
<dbReference type="Proteomes" id="UP000756346">
    <property type="component" value="Unassembled WGS sequence"/>
</dbReference>
<evidence type="ECO:0000313" key="9">
    <source>
        <dbReference type="Proteomes" id="UP000756346"/>
    </source>
</evidence>
<gene>
    <name evidence="8" type="ORF">B0I36DRAFT_321873</name>
</gene>
<dbReference type="InterPro" id="IPR008217">
    <property type="entry name" value="Ccc1_fam"/>
</dbReference>
<evidence type="ECO:0000313" key="8">
    <source>
        <dbReference type="EMBL" id="KAH7033674.1"/>
    </source>
</evidence>
<comment type="similarity">
    <text evidence="2">Belongs to the CCC1 family.</text>
</comment>
<organism evidence="8 9">
    <name type="scientific">Microdochium trichocladiopsis</name>
    <dbReference type="NCBI Taxonomy" id="1682393"/>
    <lineage>
        <taxon>Eukaryota</taxon>
        <taxon>Fungi</taxon>
        <taxon>Dikarya</taxon>
        <taxon>Ascomycota</taxon>
        <taxon>Pezizomycotina</taxon>
        <taxon>Sordariomycetes</taxon>
        <taxon>Xylariomycetidae</taxon>
        <taxon>Xylariales</taxon>
        <taxon>Microdochiaceae</taxon>
        <taxon>Microdochium</taxon>
    </lineage>
</organism>
<keyword evidence="4 7" id="KW-1133">Transmembrane helix</keyword>
<dbReference type="AlphaFoldDB" id="A0A9P8YCA4"/>
<feature type="transmembrane region" description="Helical" evidence="7">
    <location>
        <begin position="12"/>
        <end position="32"/>
    </location>
</feature>
<feature type="compositionally biased region" description="Low complexity" evidence="6">
    <location>
        <begin position="87"/>
        <end position="99"/>
    </location>
</feature>
<dbReference type="RefSeq" id="XP_046014506.1">
    <property type="nucleotide sequence ID" value="XM_046153774.1"/>
</dbReference>
<accession>A0A9P8YCA4</accession>
<feature type="compositionally biased region" description="Basic and acidic residues" evidence="6">
    <location>
        <begin position="77"/>
        <end position="86"/>
    </location>
</feature>
<evidence type="ECO:0000256" key="5">
    <source>
        <dbReference type="ARBA" id="ARBA00023136"/>
    </source>
</evidence>
<dbReference type="GO" id="GO:0030026">
    <property type="term" value="P:intracellular manganese ion homeostasis"/>
    <property type="evidence" value="ECO:0007669"/>
    <property type="project" value="InterPro"/>
</dbReference>
<name>A0A9P8YCA4_9PEZI</name>
<dbReference type="GO" id="GO:0012505">
    <property type="term" value="C:endomembrane system"/>
    <property type="evidence" value="ECO:0007669"/>
    <property type="project" value="UniProtKB-SubCell"/>
</dbReference>
<dbReference type="GeneID" id="70183320"/>
<feature type="region of interest" description="Disordered" evidence="6">
    <location>
        <begin position="37"/>
        <end position="99"/>
    </location>
</feature>
<evidence type="ECO:0000256" key="4">
    <source>
        <dbReference type="ARBA" id="ARBA00022989"/>
    </source>
</evidence>
<dbReference type="GO" id="GO:0005384">
    <property type="term" value="F:manganese ion transmembrane transporter activity"/>
    <property type="evidence" value="ECO:0007669"/>
    <property type="project" value="InterPro"/>
</dbReference>
<feature type="transmembrane region" description="Helical" evidence="7">
    <location>
        <begin position="291"/>
        <end position="311"/>
    </location>
</feature>
<feature type="compositionally biased region" description="Acidic residues" evidence="6">
    <location>
        <begin position="42"/>
        <end position="52"/>
    </location>
</feature>
<feature type="transmembrane region" description="Helical" evidence="7">
    <location>
        <begin position="237"/>
        <end position="257"/>
    </location>
</feature>
<evidence type="ECO:0000256" key="3">
    <source>
        <dbReference type="ARBA" id="ARBA00022692"/>
    </source>
</evidence>
<keyword evidence="9" id="KW-1185">Reference proteome</keyword>
<evidence type="ECO:0000256" key="6">
    <source>
        <dbReference type="SAM" id="MobiDB-lite"/>
    </source>
</evidence>
<keyword evidence="3 7" id="KW-0812">Transmembrane</keyword>
<keyword evidence="5 7" id="KW-0472">Membrane</keyword>
<protein>
    <submittedName>
        <fullName evidence="8">Ccc1 family</fullName>
    </submittedName>
</protein>
<comment type="caution">
    <text evidence="8">The sequence shown here is derived from an EMBL/GenBank/DDBJ whole genome shotgun (WGS) entry which is preliminary data.</text>
</comment>
<dbReference type="PANTHER" id="PTHR31851">
    <property type="entry name" value="FE(2+)/MN(2+) TRANSPORTER PCL1"/>
    <property type="match status" value="1"/>
</dbReference>
<evidence type="ECO:0000256" key="1">
    <source>
        <dbReference type="ARBA" id="ARBA00004127"/>
    </source>
</evidence>
<feature type="transmembrane region" description="Helical" evidence="7">
    <location>
        <begin position="200"/>
        <end position="225"/>
    </location>
</feature>
<evidence type="ECO:0000256" key="7">
    <source>
        <dbReference type="SAM" id="Phobius"/>
    </source>
</evidence>
<evidence type="ECO:0000256" key="2">
    <source>
        <dbReference type="ARBA" id="ARBA00007049"/>
    </source>
</evidence>
<sequence length="319" mass="34166">MSFLDRSDAVILAGLAELCAGSISMGIGGFLAMRDTQRQDEPAECQDEDEEGSTGQIERRHRQHGDDADGAAAGLLRHQEEGRSSTERPSTSSSPSDVDSIARLEKRAMEEDSADEQDEEEAIRRHLAPLQLPEPAIQQVLAAMGLRSTSAPGFAIRDPATTLQQRLSAFYASQSTHAGRYYDAGDEYAPPLSTQARSTILAPVVSGLTIALGYVIGGLIPLLPYFFAETVEVGTRWSIALCMVALFGFGSGKCWALQGLLGGARNRSGHGDEHQNAGIGKTMWRCIFEGVQMLVLGMVAAGAAVLCVQLVNERETNSP</sequence>
<comment type="subcellular location">
    <subcellularLocation>
        <location evidence="1">Endomembrane system</location>
        <topology evidence="1">Multi-pass membrane protein</topology>
    </subcellularLocation>
</comment>
<proteinExistence type="inferred from homology"/>
<dbReference type="EMBL" id="JAGTJQ010000004">
    <property type="protein sequence ID" value="KAH7033674.1"/>
    <property type="molecule type" value="Genomic_DNA"/>
</dbReference>